<dbReference type="InterPro" id="IPR015406">
    <property type="entry name" value="GpJ_CSF"/>
</dbReference>
<protein>
    <recommendedName>
        <fullName evidence="1">Tip attachment protein J central straight fiber domain-containing protein</fullName>
    </recommendedName>
</protein>
<reference evidence="2" key="1">
    <citation type="journal article" date="2021" name="PeerJ">
        <title>Extensive microbial diversity within the chicken gut microbiome revealed by metagenomics and culture.</title>
        <authorList>
            <person name="Gilroy R."/>
            <person name="Ravi A."/>
            <person name="Getino M."/>
            <person name="Pursley I."/>
            <person name="Horton D.L."/>
            <person name="Alikhan N.F."/>
            <person name="Baker D."/>
            <person name="Gharbi K."/>
            <person name="Hall N."/>
            <person name="Watson M."/>
            <person name="Adriaenssens E.M."/>
            <person name="Foster-Nyarko E."/>
            <person name="Jarju S."/>
            <person name="Secka A."/>
            <person name="Antonio M."/>
            <person name="Oren A."/>
            <person name="Chaudhuri R.R."/>
            <person name="La Ragione R."/>
            <person name="Hildebrand F."/>
            <person name="Pallen M.J."/>
        </authorList>
    </citation>
    <scope>NUCLEOTIDE SEQUENCE</scope>
    <source>
        <strain evidence="2">ChiSjej2B20-17149</strain>
    </source>
</reference>
<dbReference type="RefSeq" id="WP_157839661.1">
    <property type="nucleotide sequence ID" value="NZ_DYTS01000218.1"/>
</dbReference>
<sequence>LQSQFIIDADRFAIGQAGSVPFAVQGGQTFIKAAFIQDGTITNAKIGNYIQSNNYDPGKTGWKLFFDGTFEMNGVVPGQGRATMTNRSLRFWDNGNIKRVQIGDLSE</sequence>
<reference evidence="2" key="2">
    <citation type="submission" date="2021-09" db="EMBL/GenBank/DDBJ databases">
        <authorList>
            <person name="Gilroy R."/>
        </authorList>
    </citation>
    <scope>NUCLEOTIDE SEQUENCE</scope>
    <source>
        <strain evidence="2">ChiSjej2B20-17149</strain>
    </source>
</reference>
<gene>
    <name evidence="2" type="ORF">K8W20_11985</name>
</gene>
<name>A0A921NIP4_9PSED</name>
<comment type="caution">
    <text evidence="2">The sequence shown here is derived from an EMBL/GenBank/DDBJ whole genome shotgun (WGS) entry which is preliminary data.</text>
</comment>
<organism evidence="2 3">
    <name type="scientific">Pseudomonas lactis</name>
    <dbReference type="NCBI Taxonomy" id="1615674"/>
    <lineage>
        <taxon>Bacteria</taxon>
        <taxon>Pseudomonadati</taxon>
        <taxon>Pseudomonadota</taxon>
        <taxon>Gammaproteobacteria</taxon>
        <taxon>Pseudomonadales</taxon>
        <taxon>Pseudomonadaceae</taxon>
        <taxon>Pseudomonas</taxon>
    </lineage>
</organism>
<dbReference type="InterPro" id="IPR053171">
    <property type="entry name" value="Viral_Tip_Attach_Protein"/>
</dbReference>
<dbReference type="Pfam" id="PF09327">
    <property type="entry name" value="Phage_Tail_Tip"/>
    <property type="match status" value="1"/>
</dbReference>
<evidence type="ECO:0000313" key="3">
    <source>
        <dbReference type="Proteomes" id="UP000752172"/>
    </source>
</evidence>
<feature type="domain" description="Tip attachment protein J central straight fiber" evidence="1">
    <location>
        <begin position="2"/>
        <end position="85"/>
    </location>
</feature>
<dbReference type="Proteomes" id="UP000752172">
    <property type="component" value="Unassembled WGS sequence"/>
</dbReference>
<evidence type="ECO:0000313" key="2">
    <source>
        <dbReference type="EMBL" id="HJH19421.1"/>
    </source>
</evidence>
<dbReference type="PANTHER" id="PTHR36251">
    <property type="entry name" value="FELS-1 PROPHAGE HOST SPECIFICITY PROTEIN-RELATED"/>
    <property type="match status" value="1"/>
</dbReference>
<accession>A0A921NIP4</accession>
<evidence type="ECO:0000259" key="1">
    <source>
        <dbReference type="Pfam" id="PF09327"/>
    </source>
</evidence>
<proteinExistence type="predicted"/>
<dbReference type="AlphaFoldDB" id="A0A921NIP4"/>
<dbReference type="EMBL" id="DYTS01000218">
    <property type="protein sequence ID" value="HJH19421.1"/>
    <property type="molecule type" value="Genomic_DNA"/>
</dbReference>
<feature type="non-terminal residue" evidence="2">
    <location>
        <position position="1"/>
    </location>
</feature>
<dbReference type="PANTHER" id="PTHR36251:SF2">
    <property type="entry name" value="GIFSY-2 PROPHAGE HOST SPECIFICITY PROTEIN J, PHAGE LAMBDA"/>
    <property type="match status" value="1"/>
</dbReference>